<dbReference type="EMBL" id="GL983842">
    <property type="protein sequence ID" value="EGR31607.1"/>
    <property type="molecule type" value="Genomic_DNA"/>
</dbReference>
<dbReference type="OrthoDB" id="431720at2759"/>
<feature type="domain" description="Ion transport" evidence="16">
    <location>
        <begin position="775"/>
        <end position="1013"/>
    </location>
</feature>
<keyword evidence="18" id="KW-1185">Reference proteome</keyword>
<sequence length="1998" mass="236728">MIFKILASGFLFNKEAYLRDIWNILDFIIVGTGYIPYILTSNQGVNLSSLRSLRILRPLRTISTIKSLRNILNSLFSAVNLLKNSIVVLLFFYIIFAIGGLQLFSGILKKRCIEKETGIELYINENLNFSFCAHSNDCVKYDNTKEYICGKLISNPCNDIVNFDTFGWSFLTVFQIVTMEGWSDILNGVQKTFSAWAIIYFLLVIFIGSFFLTNLTLAIITVKYNQESKKVENKLEDQQDIKSYDLHIFLNRESNIYQKKNQSFSFLKKDCTLNNNKQISNKNMKNIQNQNNNQNIQKQQSNIYINNKEDNVSIFSLNEKNQIQQYFIDFDFKEDIQLEQNAINYKIKNNKKKIENNNDNLQKQRKNKKLKKQQQQQQQQKLQQSQQQRQQNRQLTISKNINNQYQNIVNDEDFEADTFNPLFMKAHVKNDFYLDIYYDDVLPKKKNQQKEIQKQLQFQKIKNIRFLIYYMQVKKKIQKTKKQPNLKQQYKVIPLRVNIRMIQMQETYKKNNDFQNQYFDDDSIKQCFDNNQNKNNNNDFLSFKKVINFINQNSKSNNQVLVKQEIQNLNKQDNSLKNNFSNKKNKLFKKSSKVTSKSNYDYPIQIWDLQKAKELIFQTNKFIQINTNHLNNKNFQNKDQNSYSQDTIFTYNSQLSIINKKNNLNSNKQKANENETDLTELENIKFIQEPIEMEYTKQRKQQIENAEKNFDYKLECQWSLEEVLIQSSLNKSQNQFELILQSITHKNQDVELYEAGLFGILCALRRLIKNIVLSKHFDNFIMLCVVINTIVLTLDGVLSEQGEKILNQFNFSFTIIFTIDMCLKLLGEGILEYISDRMNIFDAIIVCLSLIELLMLNGEVVGGSSKFTAFKSIRILRVFRVLRVARLVRSLQFMKIMMAAIASNISSFIYILLLLFLFIFIYSLLGMQIFGGSFDIQKSGRMNFNNFFEATLSVFQLMTIENWNDVEVSCLTSSANIGISLLFLISWIFIGNYVLLNLLLAIVMDSFNQEELKEETEEYLQGIEVGQNIDFNNLTDEAIYQNQTITNLNYSAFQQSFGQNTIANIKNMLINEEKFYKRQQSIDEDDYGHLQQLQDINNNNYKFNSQNKQDFYDIECENAFFIFSQQNHFRILCYKIVKHPKFETVILIAIFQTSIKLVIDTYFDNSNPQDLQQVYISQKIDIIFTVFFTLEAFLKAISFGFLFNKNSYLREEWSQLDFFIVISSIIDISVESINLSVVKILRLLRTLRPLRFISHNRSMKLIVTALLESIGGIFNVIIVLLLVWIMFAILAINLMKGKLYYCNFPKNYNVLNNSIYEIHKNQCEQIEGAQWMVRDINFDNIGSGMLTLFVLSTIEGWPNYLFYFIDSDENGPLKNNSFYFALYFAVFILIGSLFLLNLFVAIMSFNYNLAAKKSKNAFLTDGQAQWIELQRLLVKSTLDYLSIKPPDNKYQLLVWSFCENKYLESVIMVFIILNIITMAMVYENQNVQYEYILNTINTFFTSAFIMEALLKIIAYGIRGYFYKGWNQFDFFVVMTSILDIIMSFIGNNFINFLMVRSQIARVFRVLKVSRLFRLIKRFQDLQKLIQTAIYSLPSLLNVTSLLFLVYFIFAILANFMFGNIKEGTIITSNRNFSNFHQSINLLFICSTGENWYLYMFDCINQGNNWAILFFVIYIIIVQFVMMNLFVLIIIDQFEQNYINTENPLNEFQEFEENFKTVWVKYTKQNNGIKINQRFLTDFYLELKGPQGFDIEEKKNQFRDKIKEHQKNIKQEELEAKIEKFKVQQKQIAAKNIMQMNILYDYEDGYVYYNELMFFIQKYALNNFIFDIENQEKILINKEYANKYIKGIELIKKQEKSTFKKIYFNKKKVNINMYYNKYIYIYIYIYIYYYFFIINLYIYIYLKRKINNKKSKILPSKQKQILIKLQAQILLQQDFLQEWHLRVGQNTVIRYNRNYYKMILNQAIFQVKAIPMMIMMKRKILYIIIVFWTIKKMFSKNFK</sequence>
<feature type="transmembrane region" description="Helical" evidence="15">
    <location>
        <begin position="1218"/>
        <end position="1241"/>
    </location>
</feature>
<feature type="transmembrane region" description="Helical" evidence="15">
    <location>
        <begin position="1261"/>
        <end position="1292"/>
    </location>
</feature>
<feature type="transmembrane region" description="Helical" evidence="15">
    <location>
        <begin position="975"/>
        <end position="1003"/>
    </location>
</feature>
<evidence type="ECO:0000256" key="10">
    <source>
        <dbReference type="ARBA" id="ARBA00023136"/>
    </source>
</evidence>
<feature type="transmembrane region" description="Helical" evidence="15">
    <location>
        <begin position="896"/>
        <end position="925"/>
    </location>
</feature>
<keyword evidence="13" id="KW-0175">Coiled coil</keyword>
<dbReference type="InterPro" id="IPR005821">
    <property type="entry name" value="Ion_trans_dom"/>
</dbReference>
<feature type="transmembrane region" description="Helical" evidence="15">
    <location>
        <begin position="1494"/>
        <end position="1518"/>
    </location>
</feature>
<feature type="transmembrane region" description="Helical" evidence="15">
    <location>
        <begin position="1595"/>
        <end position="1617"/>
    </location>
</feature>
<evidence type="ECO:0000256" key="12">
    <source>
        <dbReference type="ARBA" id="ARBA00023303"/>
    </source>
</evidence>
<dbReference type="GO" id="GO:0008331">
    <property type="term" value="F:high voltage-gated calcium channel activity"/>
    <property type="evidence" value="ECO:0007669"/>
    <property type="project" value="TreeGrafter"/>
</dbReference>
<evidence type="ECO:0000313" key="17">
    <source>
        <dbReference type="EMBL" id="EGR31607.1"/>
    </source>
</evidence>
<dbReference type="PANTHER" id="PTHR45628:SF7">
    <property type="entry name" value="VOLTAGE-DEPENDENT CALCIUM CHANNEL TYPE A SUBUNIT ALPHA-1"/>
    <property type="match status" value="1"/>
</dbReference>
<keyword evidence="7" id="KW-0851">Voltage-gated channel</keyword>
<accession>G0QT52</accession>
<evidence type="ECO:0000256" key="4">
    <source>
        <dbReference type="ARBA" id="ARBA00022673"/>
    </source>
</evidence>
<evidence type="ECO:0000256" key="2">
    <source>
        <dbReference type="ARBA" id="ARBA00022448"/>
    </source>
</evidence>
<dbReference type="PANTHER" id="PTHR45628">
    <property type="entry name" value="VOLTAGE-DEPENDENT CALCIUM CHANNEL TYPE A SUBUNIT ALPHA-1"/>
    <property type="match status" value="1"/>
</dbReference>
<keyword evidence="9" id="KW-0406">Ion transport</keyword>
<evidence type="ECO:0000256" key="3">
    <source>
        <dbReference type="ARBA" id="ARBA00022568"/>
    </source>
</evidence>
<dbReference type="Pfam" id="PF00520">
    <property type="entry name" value="Ion_trans"/>
    <property type="match status" value="4"/>
</dbReference>
<feature type="transmembrane region" description="Helical" evidence="15">
    <location>
        <begin position="1462"/>
        <end position="1482"/>
    </location>
</feature>
<feature type="transmembrane region" description="Helical" evidence="15">
    <location>
        <begin position="1637"/>
        <end position="1654"/>
    </location>
</feature>
<dbReference type="eggNOG" id="KOG2301">
    <property type="taxonomic scope" value="Eukaryota"/>
</dbReference>
<dbReference type="Gene3D" id="1.10.287.70">
    <property type="match status" value="4"/>
</dbReference>
<dbReference type="SUPFAM" id="SSF81324">
    <property type="entry name" value="Voltage-gated potassium channels"/>
    <property type="match status" value="4"/>
</dbReference>
<evidence type="ECO:0000259" key="16">
    <source>
        <dbReference type="Pfam" id="PF00520"/>
    </source>
</evidence>
<keyword evidence="12" id="KW-0407">Ion channel</keyword>
<evidence type="ECO:0000256" key="7">
    <source>
        <dbReference type="ARBA" id="ARBA00022882"/>
    </source>
</evidence>
<evidence type="ECO:0000256" key="15">
    <source>
        <dbReference type="SAM" id="Phobius"/>
    </source>
</evidence>
<gene>
    <name evidence="17" type="ORF">IMG5_106200</name>
</gene>
<evidence type="ECO:0000256" key="8">
    <source>
        <dbReference type="ARBA" id="ARBA00022989"/>
    </source>
</evidence>
<feature type="transmembrane region" description="Helical" evidence="15">
    <location>
        <begin position="1182"/>
        <end position="1203"/>
    </location>
</feature>
<dbReference type="InParanoid" id="G0QT52"/>
<dbReference type="GO" id="GO:0098703">
    <property type="term" value="P:calcium ion import across plasma membrane"/>
    <property type="evidence" value="ECO:0007669"/>
    <property type="project" value="TreeGrafter"/>
</dbReference>
<reference evidence="17 18" key="1">
    <citation type="submission" date="2011-07" db="EMBL/GenBank/DDBJ databases">
        <authorList>
            <person name="Coyne R."/>
            <person name="Brami D."/>
            <person name="Johnson J."/>
            <person name="Hostetler J."/>
            <person name="Hannick L."/>
            <person name="Clark T."/>
            <person name="Cassidy-Hanley D."/>
            <person name="Inman J."/>
        </authorList>
    </citation>
    <scope>NUCLEOTIDE SEQUENCE [LARGE SCALE GENOMIC DNA]</scope>
    <source>
        <strain evidence="17 18">G5</strain>
    </source>
</reference>
<evidence type="ECO:0000256" key="9">
    <source>
        <dbReference type="ARBA" id="ARBA00023065"/>
    </source>
</evidence>
<comment type="subcellular location">
    <subcellularLocation>
        <location evidence="1">Membrane</location>
        <topology evidence="1">Multi-pass membrane protein</topology>
    </subcellularLocation>
</comment>
<evidence type="ECO:0000313" key="18">
    <source>
        <dbReference type="Proteomes" id="UP000008983"/>
    </source>
</evidence>
<feature type="transmembrane region" description="Helical" evidence="15">
    <location>
        <begin position="1341"/>
        <end position="1365"/>
    </location>
</feature>
<evidence type="ECO:0000256" key="1">
    <source>
        <dbReference type="ARBA" id="ARBA00004141"/>
    </source>
</evidence>
<evidence type="ECO:0000256" key="5">
    <source>
        <dbReference type="ARBA" id="ARBA00022692"/>
    </source>
</evidence>
<feature type="transmembrane region" description="Helical" evidence="15">
    <location>
        <begin position="838"/>
        <end position="856"/>
    </location>
</feature>
<dbReference type="Gene3D" id="1.20.120.350">
    <property type="entry name" value="Voltage-gated potassium channels. Chain C"/>
    <property type="match status" value="4"/>
</dbReference>
<protein>
    <recommendedName>
        <fullName evidence="16">Ion transport domain-containing protein</fullName>
    </recommendedName>
</protein>
<keyword evidence="8 15" id="KW-1133">Transmembrane helix</keyword>
<evidence type="ECO:0000256" key="11">
    <source>
        <dbReference type="ARBA" id="ARBA00023180"/>
    </source>
</evidence>
<feature type="domain" description="Ion transport" evidence="16">
    <location>
        <begin position="1"/>
        <end position="230"/>
    </location>
</feature>
<keyword evidence="5 15" id="KW-0812">Transmembrane</keyword>
<dbReference type="GeneID" id="14907750"/>
<dbReference type="OMA" id="EWKRINP"/>
<feature type="coiled-coil region" evidence="13">
    <location>
        <begin position="1754"/>
        <end position="1790"/>
    </location>
</feature>
<keyword evidence="4" id="KW-0107">Calcium channel</keyword>
<keyword evidence="10 15" id="KW-0472">Membrane</keyword>
<dbReference type="STRING" id="857967.G0QT52"/>
<dbReference type="Proteomes" id="UP000008983">
    <property type="component" value="Unassembled WGS sequence"/>
</dbReference>
<evidence type="ECO:0000256" key="6">
    <source>
        <dbReference type="ARBA" id="ARBA00022837"/>
    </source>
</evidence>
<dbReference type="GO" id="GO:0005891">
    <property type="term" value="C:voltage-gated calcium channel complex"/>
    <property type="evidence" value="ECO:0007669"/>
    <property type="project" value="TreeGrafter"/>
</dbReference>
<feature type="region of interest" description="Disordered" evidence="14">
    <location>
        <begin position="364"/>
        <end position="393"/>
    </location>
</feature>
<feature type="compositionally biased region" description="Low complexity" evidence="14">
    <location>
        <begin position="373"/>
        <end position="393"/>
    </location>
</feature>
<proteinExistence type="predicted"/>
<evidence type="ECO:0000256" key="13">
    <source>
        <dbReference type="SAM" id="Coils"/>
    </source>
</evidence>
<feature type="transmembrane region" description="Helical" evidence="15">
    <location>
        <begin position="1878"/>
        <end position="1901"/>
    </location>
</feature>
<feature type="domain" description="Ion transport" evidence="16">
    <location>
        <begin position="1140"/>
        <end position="1414"/>
    </location>
</feature>
<feature type="transmembrane region" description="Helical" evidence="15">
    <location>
        <begin position="197"/>
        <end position="220"/>
    </location>
</feature>
<dbReference type="InterPro" id="IPR050599">
    <property type="entry name" value="VDCC_alpha-1_subunit"/>
</dbReference>
<dbReference type="FunFam" id="1.20.120.350:FF:000095">
    <property type="entry name" value="Voltage-gated Ca2+ channel, alpha subunit"/>
    <property type="match status" value="1"/>
</dbReference>
<feature type="transmembrane region" description="Helical" evidence="15">
    <location>
        <begin position="86"/>
        <end position="108"/>
    </location>
</feature>
<dbReference type="FunFam" id="1.10.287.70:FF:000117">
    <property type="entry name" value="Voltage-gated Ca2+ channel, alpha subunit"/>
    <property type="match status" value="1"/>
</dbReference>
<keyword evidence="2" id="KW-0813">Transport</keyword>
<keyword evidence="3" id="KW-0109">Calcium transport</keyword>
<feature type="transmembrane region" description="Helical" evidence="15">
    <location>
        <begin position="1530"/>
        <end position="1554"/>
    </location>
</feature>
<dbReference type="InterPro" id="IPR027359">
    <property type="entry name" value="Volt_channel_dom_sf"/>
</dbReference>
<feature type="transmembrane region" description="Helical" evidence="15">
    <location>
        <begin position="21"/>
        <end position="39"/>
    </location>
</feature>
<keyword evidence="6" id="KW-0106">Calcium</keyword>
<dbReference type="RefSeq" id="XP_004035093.1">
    <property type="nucleotide sequence ID" value="XM_004035045.1"/>
</dbReference>
<feature type="transmembrane region" description="Helical" evidence="15">
    <location>
        <begin position="1377"/>
        <end position="1405"/>
    </location>
</feature>
<keyword evidence="11" id="KW-0325">Glycoprotein</keyword>
<feature type="transmembrane region" description="Helical" evidence="15">
    <location>
        <begin position="1666"/>
        <end position="1690"/>
    </location>
</feature>
<organism evidence="17 18">
    <name type="scientific">Ichthyophthirius multifiliis</name>
    <name type="common">White spot disease agent</name>
    <name type="synonym">Ich</name>
    <dbReference type="NCBI Taxonomy" id="5932"/>
    <lineage>
        <taxon>Eukaryota</taxon>
        <taxon>Sar</taxon>
        <taxon>Alveolata</taxon>
        <taxon>Ciliophora</taxon>
        <taxon>Intramacronucleata</taxon>
        <taxon>Oligohymenophorea</taxon>
        <taxon>Hymenostomatida</taxon>
        <taxon>Ophryoglenina</taxon>
        <taxon>Ichthyophthirius</taxon>
    </lineage>
</organism>
<name>G0QT52_ICHMU</name>
<evidence type="ECO:0000256" key="14">
    <source>
        <dbReference type="SAM" id="MobiDB-lite"/>
    </source>
</evidence>
<feature type="domain" description="Ion transport" evidence="16">
    <location>
        <begin position="1460"/>
        <end position="1698"/>
    </location>
</feature>